<keyword evidence="2" id="KW-0240">DNA-directed RNA polymerase</keyword>
<keyword evidence="3" id="KW-0804">Transcription</keyword>
<protein>
    <submittedName>
        <fullName evidence="6">Uncharacterized protein</fullName>
    </submittedName>
</protein>
<dbReference type="InterPro" id="IPR007811">
    <property type="entry name" value="RPC4"/>
</dbReference>
<evidence type="ECO:0000256" key="1">
    <source>
        <dbReference type="ARBA" id="ARBA00004123"/>
    </source>
</evidence>
<evidence type="ECO:0000256" key="5">
    <source>
        <dbReference type="SAM" id="MobiDB-lite"/>
    </source>
</evidence>
<dbReference type="KEGG" id="ccp:CHC_T00002325001"/>
<accession>R7Q7U5</accession>
<dbReference type="Gramene" id="CDF33525">
    <property type="protein sequence ID" value="CDF33525"/>
    <property type="gene ID" value="CHC_T00002325001"/>
</dbReference>
<sequence>MQSQDGFGVPGGSGAKVLKAEQKVISFMEHLEVADDSDDDMMETSFEARNKDIAPYAGKLTRDGLLLPVSLPGLRDLPPEYRDFESKGAHIDVSDDDEEGVTLGSKEEPMEIDAIDDGDNDAGNLRPEMFAKGSVARKVLSSHDSLTFMQLPGLLALMERKDTDGTSKNDRQEPEHDKVESSVAAAVAAAERMRGLGTDLRKVGERGSTRPVGKLRFFKSGRVQMVMGRGGCIELEHGISPKVTQQVVMIDTERQKCEELQNTLTSRLVGVPTFGPA</sequence>
<dbReference type="RefSeq" id="XP_005713328.1">
    <property type="nucleotide sequence ID" value="XM_005713271.1"/>
</dbReference>
<organism evidence="6 7">
    <name type="scientific">Chondrus crispus</name>
    <name type="common">Carrageen Irish moss</name>
    <name type="synonym">Polymorpha crispa</name>
    <dbReference type="NCBI Taxonomy" id="2769"/>
    <lineage>
        <taxon>Eukaryota</taxon>
        <taxon>Rhodophyta</taxon>
        <taxon>Florideophyceae</taxon>
        <taxon>Rhodymeniophycidae</taxon>
        <taxon>Gigartinales</taxon>
        <taxon>Gigartinaceae</taxon>
        <taxon>Chondrus</taxon>
    </lineage>
</organism>
<reference evidence="7" key="1">
    <citation type="journal article" date="2013" name="Proc. Natl. Acad. Sci. U.S.A.">
        <title>Genome structure and metabolic features in the red seaweed Chondrus crispus shed light on evolution of the Archaeplastida.</title>
        <authorList>
            <person name="Collen J."/>
            <person name="Porcel B."/>
            <person name="Carre W."/>
            <person name="Ball S.G."/>
            <person name="Chaparro C."/>
            <person name="Tonon T."/>
            <person name="Barbeyron T."/>
            <person name="Michel G."/>
            <person name="Noel B."/>
            <person name="Valentin K."/>
            <person name="Elias M."/>
            <person name="Artiguenave F."/>
            <person name="Arun A."/>
            <person name="Aury J.M."/>
            <person name="Barbosa-Neto J.F."/>
            <person name="Bothwell J.H."/>
            <person name="Bouget F.Y."/>
            <person name="Brillet L."/>
            <person name="Cabello-Hurtado F."/>
            <person name="Capella-Gutierrez S."/>
            <person name="Charrier B."/>
            <person name="Cladiere L."/>
            <person name="Cock J.M."/>
            <person name="Coelho S.M."/>
            <person name="Colleoni C."/>
            <person name="Czjzek M."/>
            <person name="Da Silva C."/>
            <person name="Delage L."/>
            <person name="Denoeud F."/>
            <person name="Deschamps P."/>
            <person name="Dittami S.M."/>
            <person name="Gabaldon T."/>
            <person name="Gachon C.M."/>
            <person name="Groisillier A."/>
            <person name="Herve C."/>
            <person name="Jabbari K."/>
            <person name="Katinka M."/>
            <person name="Kloareg B."/>
            <person name="Kowalczyk N."/>
            <person name="Labadie K."/>
            <person name="Leblanc C."/>
            <person name="Lopez P.J."/>
            <person name="McLachlan D.H."/>
            <person name="Meslet-Cladiere L."/>
            <person name="Moustafa A."/>
            <person name="Nehr Z."/>
            <person name="Nyvall Collen P."/>
            <person name="Panaud O."/>
            <person name="Partensky F."/>
            <person name="Poulain J."/>
            <person name="Rensing S.A."/>
            <person name="Rousvoal S."/>
            <person name="Samson G."/>
            <person name="Symeonidi A."/>
            <person name="Weissenbach J."/>
            <person name="Zambounis A."/>
            <person name="Wincker P."/>
            <person name="Boyen C."/>
        </authorList>
    </citation>
    <scope>NUCLEOTIDE SEQUENCE [LARGE SCALE GENOMIC DNA]</scope>
    <source>
        <strain evidence="7">cv. Stackhouse</strain>
    </source>
</reference>
<evidence type="ECO:0000313" key="7">
    <source>
        <dbReference type="Proteomes" id="UP000012073"/>
    </source>
</evidence>
<dbReference type="GO" id="GO:0042797">
    <property type="term" value="P:tRNA transcription by RNA polymerase III"/>
    <property type="evidence" value="ECO:0007669"/>
    <property type="project" value="TreeGrafter"/>
</dbReference>
<evidence type="ECO:0000256" key="4">
    <source>
        <dbReference type="ARBA" id="ARBA00023242"/>
    </source>
</evidence>
<feature type="compositionally biased region" description="Basic and acidic residues" evidence="5">
    <location>
        <begin position="163"/>
        <end position="180"/>
    </location>
</feature>
<dbReference type="PANTHER" id="PTHR13408:SF0">
    <property type="entry name" value="DNA-DIRECTED RNA POLYMERASE III SUBUNIT RPC4"/>
    <property type="match status" value="1"/>
</dbReference>
<gene>
    <name evidence="6" type="ORF">CHC_T00002325001</name>
</gene>
<comment type="subcellular location">
    <subcellularLocation>
        <location evidence="1">Nucleus</location>
    </subcellularLocation>
</comment>
<name>R7Q7U5_CHOCR</name>
<dbReference type="GeneID" id="17321044"/>
<evidence type="ECO:0000256" key="2">
    <source>
        <dbReference type="ARBA" id="ARBA00022478"/>
    </source>
</evidence>
<keyword evidence="7" id="KW-1185">Reference proteome</keyword>
<evidence type="ECO:0000313" key="6">
    <source>
        <dbReference type="EMBL" id="CDF33525.1"/>
    </source>
</evidence>
<proteinExistence type="predicted"/>
<dbReference type="AlphaFoldDB" id="R7Q7U5"/>
<dbReference type="EMBL" id="HG001649">
    <property type="protein sequence ID" value="CDF33525.1"/>
    <property type="molecule type" value="Genomic_DNA"/>
</dbReference>
<dbReference type="PANTHER" id="PTHR13408">
    <property type="entry name" value="DNA-DIRECTED RNA POLYMERASE III"/>
    <property type="match status" value="1"/>
</dbReference>
<dbReference type="OrthoDB" id="10501455at2759"/>
<dbReference type="Pfam" id="PF05132">
    <property type="entry name" value="RNA_pol_Rpc4"/>
    <property type="match status" value="1"/>
</dbReference>
<evidence type="ECO:0000256" key="3">
    <source>
        <dbReference type="ARBA" id="ARBA00023163"/>
    </source>
</evidence>
<dbReference type="Proteomes" id="UP000012073">
    <property type="component" value="Unassembled WGS sequence"/>
</dbReference>
<keyword evidence="4" id="KW-0539">Nucleus</keyword>
<dbReference type="GO" id="GO:0005666">
    <property type="term" value="C:RNA polymerase III complex"/>
    <property type="evidence" value="ECO:0007669"/>
    <property type="project" value="InterPro"/>
</dbReference>
<dbReference type="GO" id="GO:0003677">
    <property type="term" value="F:DNA binding"/>
    <property type="evidence" value="ECO:0007669"/>
    <property type="project" value="InterPro"/>
</dbReference>
<feature type="region of interest" description="Disordered" evidence="5">
    <location>
        <begin position="163"/>
        <end position="182"/>
    </location>
</feature>